<organism evidence="2 3">
    <name type="scientific">Diplocarpon coronariae</name>
    <dbReference type="NCBI Taxonomy" id="2795749"/>
    <lineage>
        <taxon>Eukaryota</taxon>
        <taxon>Fungi</taxon>
        <taxon>Dikarya</taxon>
        <taxon>Ascomycota</taxon>
        <taxon>Pezizomycotina</taxon>
        <taxon>Leotiomycetes</taxon>
        <taxon>Helotiales</taxon>
        <taxon>Drepanopezizaceae</taxon>
        <taxon>Diplocarpon</taxon>
    </lineage>
</organism>
<evidence type="ECO:0000256" key="1">
    <source>
        <dbReference type="SAM" id="MobiDB-lite"/>
    </source>
</evidence>
<dbReference type="AlphaFoldDB" id="A0A218ZC73"/>
<dbReference type="EMBL" id="MZNU01000076">
    <property type="protein sequence ID" value="OWP05352.1"/>
    <property type="molecule type" value="Genomic_DNA"/>
</dbReference>
<protein>
    <submittedName>
        <fullName evidence="2">Uncharacterized protein</fullName>
    </submittedName>
</protein>
<dbReference type="InParanoid" id="A0A218ZC73"/>
<gene>
    <name evidence="2" type="ORF">B2J93_8094</name>
</gene>
<dbReference type="Proteomes" id="UP000242519">
    <property type="component" value="Unassembled WGS sequence"/>
</dbReference>
<evidence type="ECO:0000313" key="2">
    <source>
        <dbReference type="EMBL" id="OWP05352.1"/>
    </source>
</evidence>
<proteinExistence type="predicted"/>
<sequence>MAAGAGDREYLVLVTAAILDSAGVDGKAGRLPGAKQRGLVALFGLLQLMVDDTYGALGLADAQWSPKSRNVATPTLRSRPLLENPYRDPPTAQPRQPVEREPYSNTPDFGGQSRTPEPGRRVRLAKIKDPNPFLGKGDVKVEDWIFDMQQKMKVNYTEFPDESVALAYAASLTTGDARSLIRDRLIEGSVGQIETAAQLFRILQRAYGVSKETEISKLLL</sequence>
<keyword evidence="3" id="KW-1185">Reference proteome</keyword>
<reference evidence="2 3" key="1">
    <citation type="submission" date="2017-04" db="EMBL/GenBank/DDBJ databases">
        <title>Draft genome sequence of Marssonina coronaria NL1: causal agent of apple blotch.</title>
        <authorList>
            <person name="Cheng Q."/>
        </authorList>
    </citation>
    <scope>NUCLEOTIDE SEQUENCE [LARGE SCALE GENOMIC DNA]</scope>
    <source>
        <strain evidence="2 3">NL1</strain>
    </source>
</reference>
<feature type="region of interest" description="Disordered" evidence="1">
    <location>
        <begin position="68"/>
        <end position="121"/>
    </location>
</feature>
<evidence type="ECO:0000313" key="3">
    <source>
        <dbReference type="Proteomes" id="UP000242519"/>
    </source>
</evidence>
<name>A0A218ZC73_9HELO</name>
<comment type="caution">
    <text evidence="2">The sequence shown here is derived from an EMBL/GenBank/DDBJ whole genome shotgun (WGS) entry which is preliminary data.</text>
</comment>
<feature type="compositionally biased region" description="Polar residues" evidence="1">
    <location>
        <begin position="103"/>
        <end position="115"/>
    </location>
</feature>
<accession>A0A218ZC73</accession>